<dbReference type="WBParaSite" id="Hba_15991">
    <property type="protein sequence ID" value="Hba_15991"/>
    <property type="gene ID" value="Hba_15991"/>
</dbReference>
<accession>A0A1I7XEU6</accession>
<proteinExistence type="predicted"/>
<evidence type="ECO:0000313" key="1">
    <source>
        <dbReference type="Proteomes" id="UP000095283"/>
    </source>
</evidence>
<dbReference type="AlphaFoldDB" id="A0A1I7XEU6"/>
<dbReference type="Proteomes" id="UP000095283">
    <property type="component" value="Unplaced"/>
</dbReference>
<keyword evidence="1" id="KW-1185">Reference proteome</keyword>
<protein>
    <submittedName>
        <fullName evidence="2 3">Transposase</fullName>
    </submittedName>
</protein>
<name>A0A1I7XEU6_HETBA</name>
<organism evidence="1 2">
    <name type="scientific">Heterorhabditis bacteriophora</name>
    <name type="common">Entomopathogenic nematode worm</name>
    <dbReference type="NCBI Taxonomy" id="37862"/>
    <lineage>
        <taxon>Eukaryota</taxon>
        <taxon>Metazoa</taxon>
        <taxon>Ecdysozoa</taxon>
        <taxon>Nematoda</taxon>
        <taxon>Chromadorea</taxon>
        <taxon>Rhabditida</taxon>
        <taxon>Rhabditina</taxon>
        <taxon>Rhabditomorpha</taxon>
        <taxon>Strongyloidea</taxon>
        <taxon>Heterorhabditidae</taxon>
        <taxon>Heterorhabditis</taxon>
    </lineage>
</organism>
<dbReference type="WBParaSite" id="Hba_20074">
    <property type="protein sequence ID" value="Hba_20074"/>
    <property type="gene ID" value="Hba_20074"/>
</dbReference>
<evidence type="ECO:0000313" key="2">
    <source>
        <dbReference type="WBParaSite" id="Hba_15991"/>
    </source>
</evidence>
<reference evidence="2 3" key="1">
    <citation type="submission" date="2016-11" db="UniProtKB">
        <authorList>
            <consortium name="WormBaseParasite"/>
        </authorList>
    </citation>
    <scope>IDENTIFICATION</scope>
</reference>
<evidence type="ECO:0000313" key="3">
    <source>
        <dbReference type="WBParaSite" id="Hba_20074"/>
    </source>
</evidence>
<sequence length="62" mass="7273">MLLKHANRYDLYSVKVYRFRRFKAGDFDVSDRRHSGIPQTLKTDPLEALLRENPLQARKGLA</sequence>